<dbReference type="Pfam" id="PF21035">
    <property type="entry name" value="CCDC138_C"/>
    <property type="match status" value="1"/>
</dbReference>
<feature type="coiled-coil region" evidence="1">
    <location>
        <begin position="17"/>
        <end position="121"/>
    </location>
</feature>
<reference evidence="4" key="1">
    <citation type="journal article" date="2010" name="Nature">
        <title>The Amphimedon queenslandica genome and the evolution of animal complexity.</title>
        <authorList>
            <person name="Srivastava M."/>
            <person name="Simakov O."/>
            <person name="Chapman J."/>
            <person name="Fahey B."/>
            <person name="Gauthier M.E."/>
            <person name="Mitros T."/>
            <person name="Richards G.S."/>
            <person name="Conaco C."/>
            <person name="Dacre M."/>
            <person name="Hellsten U."/>
            <person name="Larroux C."/>
            <person name="Putnam N.H."/>
            <person name="Stanke M."/>
            <person name="Adamska M."/>
            <person name="Darling A."/>
            <person name="Degnan S.M."/>
            <person name="Oakley T.H."/>
            <person name="Plachetzki D.C."/>
            <person name="Zhai Y."/>
            <person name="Adamski M."/>
            <person name="Calcino A."/>
            <person name="Cummins S.F."/>
            <person name="Goodstein D.M."/>
            <person name="Harris C."/>
            <person name="Jackson D.J."/>
            <person name="Leys S.P."/>
            <person name="Shu S."/>
            <person name="Woodcroft B.J."/>
            <person name="Vervoort M."/>
            <person name="Kosik K.S."/>
            <person name="Manning G."/>
            <person name="Degnan B.M."/>
            <person name="Rokhsar D.S."/>
        </authorList>
    </citation>
    <scope>NUCLEOTIDE SEQUENCE [LARGE SCALE GENOMIC DNA]</scope>
</reference>
<name>A0AAN0JHS5_AMPQE</name>
<dbReference type="RefSeq" id="XP_019856322.1">
    <property type="nucleotide sequence ID" value="XM_020000763.1"/>
</dbReference>
<evidence type="ECO:0000259" key="2">
    <source>
        <dbReference type="Pfam" id="PF21035"/>
    </source>
</evidence>
<accession>A0AAN0JHS5</accession>
<dbReference type="PANTHER" id="PTHR34523">
    <property type="entry name" value="COILED-COIL DOMAIN-CONTAINING PROTEIN 138"/>
    <property type="match status" value="1"/>
</dbReference>
<keyword evidence="1" id="KW-0175">Coiled coil</keyword>
<keyword evidence="4" id="KW-1185">Reference proteome</keyword>
<dbReference type="GeneID" id="109584866"/>
<evidence type="ECO:0000313" key="4">
    <source>
        <dbReference type="Proteomes" id="UP000007879"/>
    </source>
</evidence>
<feature type="domain" description="Coiled-coil" evidence="2">
    <location>
        <begin position="237"/>
        <end position="399"/>
    </location>
</feature>
<dbReference type="KEGG" id="aqu:109584866"/>
<evidence type="ECO:0000256" key="1">
    <source>
        <dbReference type="SAM" id="Coils"/>
    </source>
</evidence>
<dbReference type="InterPro" id="IPR038798">
    <property type="entry name" value="CCDC138"/>
</dbReference>
<dbReference type="InterPro" id="IPR048750">
    <property type="entry name" value="CCDC138_C"/>
</dbReference>
<reference evidence="3" key="2">
    <citation type="submission" date="2024-06" db="UniProtKB">
        <authorList>
            <consortium name="EnsemblMetazoa"/>
        </authorList>
    </citation>
    <scope>IDENTIFICATION</scope>
</reference>
<dbReference type="Proteomes" id="UP000007879">
    <property type="component" value="Unassembled WGS sequence"/>
</dbReference>
<dbReference type="EnsemblMetazoa" id="XM_020000763.1">
    <property type="protein sequence ID" value="XP_019856322.1"/>
    <property type="gene ID" value="LOC109584866"/>
</dbReference>
<dbReference type="AlphaFoldDB" id="A0AAN0JHS5"/>
<evidence type="ECO:0000313" key="3">
    <source>
        <dbReference type="EnsemblMetazoa" id="XP_019856322.1"/>
    </source>
</evidence>
<dbReference type="PANTHER" id="PTHR34523:SF1">
    <property type="entry name" value="COILED-COIL DOMAIN-CONTAINING PROTEIN 138"/>
    <property type="match status" value="1"/>
</dbReference>
<organism evidence="3 4">
    <name type="scientific">Amphimedon queenslandica</name>
    <name type="common">Sponge</name>
    <dbReference type="NCBI Taxonomy" id="400682"/>
    <lineage>
        <taxon>Eukaryota</taxon>
        <taxon>Metazoa</taxon>
        <taxon>Porifera</taxon>
        <taxon>Demospongiae</taxon>
        <taxon>Heteroscleromorpha</taxon>
        <taxon>Haplosclerida</taxon>
        <taxon>Niphatidae</taxon>
        <taxon>Amphimedon</taxon>
    </lineage>
</organism>
<proteinExistence type="predicted"/>
<sequence length="414" mass="47659">MAEIFESELHSQILSIQEKLKSQSERLLIRERELKERNDLLIKQFSAIQEMEELLGKRQKKLQEKEENLEARERMISAKREQMEHVQADLEEKCDSLVTRNDDLMSQVLSLQSQIAKMKAKKKMDEHLKEDQLPLKTLTNSLMHWLTRLQLQANSLSPLDKTMKETTLAMSLDILPSLVNHMTLNHVTPSGVDTPELLTLLEFVHLSTSTLAEEEHHTTVITSLRRLGEKIEKFVPNENVQVDVLCSLISLHTITQVYKLANILERLTAVLKSSKVQQLFMLYRGMDAMFSLLKNEKQPVVLTSKVLDILIDLMPEPVFVERCTSRNYYSTVLSCLRRPSLHVTNLEKISILLQRTSKYRSVCHLLQSLNGVQTIKSSLIQNSSNHFVQLNLKSTLNNIDNHIINTTARTCRSE</sequence>
<protein>
    <recommendedName>
        <fullName evidence="2">Coiled-coil domain-containing protein</fullName>
    </recommendedName>
</protein>